<keyword evidence="3" id="KW-1185">Reference proteome</keyword>
<evidence type="ECO:0008006" key="4">
    <source>
        <dbReference type="Google" id="ProtNLM"/>
    </source>
</evidence>
<dbReference type="RefSeq" id="WP_143895392.1">
    <property type="nucleotide sequence ID" value="NZ_CP041666.1"/>
</dbReference>
<gene>
    <name evidence="2" type="ORF">FN924_13670</name>
</gene>
<dbReference type="AlphaFoldDB" id="A0A516KIH0"/>
<name>A0A516KIH0_9BACI</name>
<feature type="chain" id="PRO_5038501334" description="Lipoprotein" evidence="1">
    <location>
        <begin position="21"/>
        <end position="158"/>
    </location>
</feature>
<evidence type="ECO:0000313" key="3">
    <source>
        <dbReference type="Proteomes" id="UP000315215"/>
    </source>
</evidence>
<dbReference type="EMBL" id="CP041666">
    <property type="protein sequence ID" value="QDP41146.1"/>
    <property type="molecule type" value="Genomic_DNA"/>
</dbReference>
<evidence type="ECO:0000313" key="2">
    <source>
        <dbReference type="EMBL" id="QDP41146.1"/>
    </source>
</evidence>
<proteinExistence type="predicted"/>
<dbReference type="OrthoDB" id="2973051at2"/>
<keyword evidence="1" id="KW-0732">Signal</keyword>
<feature type="signal peptide" evidence="1">
    <location>
        <begin position="1"/>
        <end position="20"/>
    </location>
</feature>
<reference evidence="2 3" key="1">
    <citation type="submission" date="2019-07" db="EMBL/GenBank/DDBJ databases">
        <authorList>
            <person name="Li J."/>
        </authorList>
    </citation>
    <scope>NUCLEOTIDE SEQUENCE [LARGE SCALE GENOMIC DNA]</scope>
    <source>
        <strain evidence="2 3">TKL69</strain>
    </source>
</reference>
<dbReference type="KEGG" id="aqt:FN924_13670"/>
<dbReference type="Proteomes" id="UP000315215">
    <property type="component" value="Chromosome"/>
</dbReference>
<organism evidence="2 3">
    <name type="scientific">Radiobacillus deserti</name>
    <dbReference type="NCBI Taxonomy" id="2594883"/>
    <lineage>
        <taxon>Bacteria</taxon>
        <taxon>Bacillati</taxon>
        <taxon>Bacillota</taxon>
        <taxon>Bacilli</taxon>
        <taxon>Bacillales</taxon>
        <taxon>Bacillaceae</taxon>
        <taxon>Radiobacillus</taxon>
    </lineage>
</organism>
<accession>A0A516KIH0</accession>
<protein>
    <recommendedName>
        <fullName evidence="4">Lipoprotein</fullName>
    </recommendedName>
</protein>
<dbReference type="PROSITE" id="PS51257">
    <property type="entry name" value="PROKAR_LIPOPROTEIN"/>
    <property type="match status" value="1"/>
</dbReference>
<sequence length="158" mass="18126">MKKKRLLMLIGLIMILTACSEEKSTMNVEDAKKEVVSNVPESIDKITVTGYDPAIFTEDEEHPQKRNVLFKKEQEIELFLNAIKDSTVPSGEVTSEAENFKIILSDQDGNSDTILLWLYPDKNLGRIQKENYDNQVRILRKDDVQILVELLKEKSKTI</sequence>
<evidence type="ECO:0000256" key="1">
    <source>
        <dbReference type="SAM" id="SignalP"/>
    </source>
</evidence>